<protein>
    <submittedName>
        <fullName evidence="1">Uncharacterized protein</fullName>
    </submittedName>
</protein>
<name>A0A931D3D5_9PSED</name>
<reference evidence="1" key="1">
    <citation type="submission" date="2020-07" db="EMBL/GenBank/DDBJ databases">
        <title>Pseudomonas chaetoceroseae sp. nov., a new member of the Pseudomonas oleovorans group isolated from a culture of Chaetoceros calcitrans.</title>
        <authorList>
            <person name="Girard L."/>
            <person name="Lood C."/>
            <person name="De Mot R."/>
            <person name="Baudart J."/>
        </authorList>
    </citation>
    <scope>NUCLEOTIDE SEQUENCE</scope>
    <source>
        <strain evidence="1">536</strain>
    </source>
</reference>
<proteinExistence type="predicted"/>
<organism evidence="1 2">
    <name type="scientific">Pseudomonas chaetocerotis</name>
    <dbReference type="NCBI Taxonomy" id="2758695"/>
    <lineage>
        <taxon>Bacteria</taxon>
        <taxon>Pseudomonadati</taxon>
        <taxon>Pseudomonadota</taxon>
        <taxon>Gammaproteobacteria</taxon>
        <taxon>Pseudomonadales</taxon>
        <taxon>Pseudomonadaceae</taxon>
        <taxon>Pseudomonas</taxon>
    </lineage>
</organism>
<dbReference type="Proteomes" id="UP000596932">
    <property type="component" value="Unassembled WGS sequence"/>
</dbReference>
<evidence type="ECO:0000313" key="2">
    <source>
        <dbReference type="Proteomes" id="UP000596932"/>
    </source>
</evidence>
<sequence length="74" mass="8538">MIRNVRKTLDSIAANNEDAAFALMRAAENTQDEVLRQHMLRLIHRLNQDAVDLRVLRDEVFNPATKRPLSVNIQ</sequence>
<comment type="caution">
    <text evidence="1">The sequence shown here is derived from an EMBL/GenBank/DDBJ whole genome shotgun (WGS) entry which is preliminary data.</text>
</comment>
<dbReference type="EMBL" id="JACFYX010000007">
    <property type="protein sequence ID" value="MBG0835278.1"/>
    <property type="molecule type" value="Genomic_DNA"/>
</dbReference>
<dbReference type="RefSeq" id="WP_196474796.1">
    <property type="nucleotide sequence ID" value="NZ_JACFYX020000011.1"/>
</dbReference>
<dbReference type="AlphaFoldDB" id="A0A931D3D5"/>
<evidence type="ECO:0000313" key="1">
    <source>
        <dbReference type="EMBL" id="MBG0835278.1"/>
    </source>
</evidence>
<accession>A0A931D3D5</accession>
<gene>
    <name evidence="1" type="ORF">H3221_09145</name>
</gene>
<keyword evidence="2" id="KW-1185">Reference proteome</keyword>